<name>A0A8J5CUC6_CHIOP</name>
<evidence type="ECO:0000313" key="2">
    <source>
        <dbReference type="Proteomes" id="UP000770661"/>
    </source>
</evidence>
<protein>
    <submittedName>
        <fullName evidence="1">Uncharacterized protein</fullName>
    </submittedName>
</protein>
<dbReference type="Proteomes" id="UP000770661">
    <property type="component" value="Unassembled WGS sequence"/>
</dbReference>
<reference evidence="1" key="1">
    <citation type="submission" date="2020-07" db="EMBL/GenBank/DDBJ databases">
        <title>The High-quality genome of the commercially important snow crab, Chionoecetes opilio.</title>
        <authorList>
            <person name="Jeong J.-H."/>
            <person name="Ryu S."/>
        </authorList>
    </citation>
    <scope>NUCLEOTIDE SEQUENCE</scope>
    <source>
        <strain evidence="1">MADBK_172401_WGS</strain>
        <tissue evidence="1">Digestive gland</tissue>
    </source>
</reference>
<keyword evidence="2" id="KW-1185">Reference proteome</keyword>
<sequence>MLGFVTSSRYCFAASGVLGAQAPHDSRFVPSPRPPPKLPLLMIQPRRLLSLPTGHLSLECPPFVDQAGVYVWHGCSKTQLCRRSCCDDNSSTSHLPTTIPAVPLTTGLTTRFGLSAGDCTQQYCCALQSRLLSLEAAIDGVERLAWIVG</sequence>
<dbReference type="AlphaFoldDB" id="A0A8J5CUC6"/>
<organism evidence="1 2">
    <name type="scientific">Chionoecetes opilio</name>
    <name type="common">Atlantic snow crab</name>
    <name type="synonym">Cancer opilio</name>
    <dbReference type="NCBI Taxonomy" id="41210"/>
    <lineage>
        <taxon>Eukaryota</taxon>
        <taxon>Metazoa</taxon>
        <taxon>Ecdysozoa</taxon>
        <taxon>Arthropoda</taxon>
        <taxon>Crustacea</taxon>
        <taxon>Multicrustacea</taxon>
        <taxon>Malacostraca</taxon>
        <taxon>Eumalacostraca</taxon>
        <taxon>Eucarida</taxon>
        <taxon>Decapoda</taxon>
        <taxon>Pleocyemata</taxon>
        <taxon>Brachyura</taxon>
        <taxon>Eubrachyura</taxon>
        <taxon>Majoidea</taxon>
        <taxon>Majidae</taxon>
        <taxon>Chionoecetes</taxon>
    </lineage>
</organism>
<comment type="caution">
    <text evidence="1">The sequence shown here is derived from an EMBL/GenBank/DDBJ whole genome shotgun (WGS) entry which is preliminary data.</text>
</comment>
<accession>A0A8J5CUC6</accession>
<dbReference type="EMBL" id="JACEEZ010012636">
    <property type="protein sequence ID" value="KAG0720570.1"/>
    <property type="molecule type" value="Genomic_DNA"/>
</dbReference>
<gene>
    <name evidence="1" type="ORF">GWK47_048228</name>
</gene>
<proteinExistence type="predicted"/>
<evidence type="ECO:0000313" key="1">
    <source>
        <dbReference type="EMBL" id="KAG0720570.1"/>
    </source>
</evidence>